<feature type="region of interest" description="Disordered" evidence="1">
    <location>
        <begin position="187"/>
        <end position="220"/>
    </location>
</feature>
<dbReference type="RefSeq" id="WP_157346991.1">
    <property type="nucleotide sequence ID" value="NZ_WSEK01000005.1"/>
</dbReference>
<reference evidence="2 3" key="1">
    <citation type="submission" date="2019-12" db="EMBL/GenBank/DDBJ databases">
        <authorList>
            <person name="Huq M.A."/>
        </authorList>
    </citation>
    <scope>NUCLEOTIDE SEQUENCE [LARGE SCALE GENOMIC DNA]</scope>
    <source>
        <strain evidence="2 3">MAH-18</strain>
    </source>
</reference>
<dbReference type="Proteomes" id="UP000473525">
    <property type="component" value="Unassembled WGS sequence"/>
</dbReference>
<accession>A0A6L6XXW1</accession>
<feature type="compositionally biased region" description="Low complexity" evidence="1">
    <location>
        <begin position="54"/>
        <end position="63"/>
    </location>
</feature>
<keyword evidence="3" id="KW-1185">Reference proteome</keyword>
<feature type="compositionally biased region" description="Pro residues" evidence="1">
    <location>
        <begin position="211"/>
        <end position="220"/>
    </location>
</feature>
<evidence type="ECO:0000313" key="3">
    <source>
        <dbReference type="Proteomes" id="UP000473525"/>
    </source>
</evidence>
<protein>
    <submittedName>
        <fullName evidence="2">Uncharacterized protein</fullName>
    </submittedName>
</protein>
<gene>
    <name evidence="2" type="ORF">GON03_22385</name>
</gene>
<feature type="region of interest" description="Disordered" evidence="1">
    <location>
        <begin position="52"/>
        <end position="71"/>
    </location>
</feature>
<evidence type="ECO:0000256" key="1">
    <source>
        <dbReference type="SAM" id="MobiDB-lite"/>
    </source>
</evidence>
<feature type="compositionally biased region" description="Basic and acidic residues" evidence="1">
    <location>
        <begin position="187"/>
        <end position="196"/>
    </location>
</feature>
<dbReference type="EMBL" id="WSEK01000005">
    <property type="protein sequence ID" value="MVQ51938.1"/>
    <property type="molecule type" value="Genomic_DNA"/>
</dbReference>
<proteinExistence type="predicted"/>
<evidence type="ECO:0000313" key="2">
    <source>
        <dbReference type="EMBL" id="MVQ51938.1"/>
    </source>
</evidence>
<comment type="caution">
    <text evidence="2">The sequence shown here is derived from an EMBL/GenBank/DDBJ whole genome shotgun (WGS) entry which is preliminary data.</text>
</comment>
<dbReference type="AlphaFoldDB" id="A0A6L6XXW1"/>
<name>A0A6L6XXW1_9ACTN</name>
<sequence>MQTVDQIARQYETSTAFVVRALEQLGCRAAQPDTQVPASTLARFEKAFGDRLRGAGAAPPAGERAPDDPLPLRRRPVRVIRVAHATSAGSAHAIDTTGTDGGDPWRNGPADGAHHLYTDAGPFAACGVQVTVLMGEMFDGRSGDACPECVEIVSAGEAYRDPPGFRYHCEAHLRVLDDGRPVIEPCRFRDRHEGPHETASGATWTSGPEDGAPPPHPENA</sequence>
<organism evidence="2 3">
    <name type="scientific">Nocardioides agri</name>
    <dbReference type="NCBI Taxonomy" id="2682843"/>
    <lineage>
        <taxon>Bacteria</taxon>
        <taxon>Bacillati</taxon>
        <taxon>Actinomycetota</taxon>
        <taxon>Actinomycetes</taxon>
        <taxon>Propionibacteriales</taxon>
        <taxon>Nocardioidaceae</taxon>
        <taxon>Nocardioides</taxon>
    </lineage>
</organism>